<keyword evidence="10" id="KW-0106">Calcium</keyword>
<dbReference type="CTD" id="59341"/>
<feature type="transmembrane region" description="Helical" evidence="21">
    <location>
        <begin position="685"/>
        <end position="709"/>
    </location>
</feature>
<dbReference type="GO" id="GO:0005524">
    <property type="term" value="F:ATP binding"/>
    <property type="evidence" value="ECO:0007669"/>
    <property type="project" value="UniProtKB-KW"/>
</dbReference>
<dbReference type="Pfam" id="PF00520">
    <property type="entry name" value="Ion_trans"/>
    <property type="match status" value="1"/>
</dbReference>
<evidence type="ECO:0000256" key="11">
    <source>
        <dbReference type="ARBA" id="ARBA00022840"/>
    </source>
</evidence>
<protein>
    <submittedName>
        <fullName evidence="24">Transient receptor potential cation channel subfamily V member 4 isoform X1</fullName>
    </submittedName>
</protein>
<dbReference type="Gene3D" id="1.10.287.70">
    <property type="match status" value="1"/>
</dbReference>
<dbReference type="PRINTS" id="PR01769">
    <property type="entry name" value="VRL2RECEPTOR"/>
</dbReference>
<keyword evidence="16 21" id="KW-0472">Membrane</keyword>
<keyword evidence="12" id="KW-0112">Calmodulin-binding</keyword>
<keyword evidence="5" id="KW-0107">Calcium channel</keyword>
<evidence type="ECO:0000256" key="16">
    <source>
        <dbReference type="ARBA" id="ARBA00023136"/>
    </source>
</evidence>
<dbReference type="KEGG" id="lve:103087786"/>
<dbReference type="InterPro" id="IPR008347">
    <property type="entry name" value="TrpV1-4"/>
</dbReference>
<dbReference type="GO" id="GO:0007015">
    <property type="term" value="P:actin filament organization"/>
    <property type="evidence" value="ECO:0007669"/>
    <property type="project" value="TreeGrafter"/>
</dbReference>
<keyword evidence="2" id="KW-0813">Transport</keyword>
<dbReference type="GO" id="GO:0005929">
    <property type="term" value="C:cilium"/>
    <property type="evidence" value="ECO:0007669"/>
    <property type="project" value="TreeGrafter"/>
</dbReference>
<evidence type="ECO:0000256" key="17">
    <source>
        <dbReference type="ARBA" id="ARBA00023303"/>
    </source>
</evidence>
<evidence type="ECO:0000256" key="5">
    <source>
        <dbReference type="ARBA" id="ARBA00022673"/>
    </source>
</evidence>
<dbReference type="RefSeq" id="XP_007448278.1">
    <property type="nucleotide sequence ID" value="XM_007448216.1"/>
</dbReference>
<dbReference type="Pfam" id="PF00023">
    <property type="entry name" value="Ank"/>
    <property type="match status" value="1"/>
</dbReference>
<dbReference type="Gene3D" id="1.25.40.20">
    <property type="entry name" value="Ankyrin repeat-containing domain"/>
    <property type="match status" value="1"/>
</dbReference>
<dbReference type="PRINTS" id="PR01768">
    <property type="entry name" value="TRPVRECEPTOR"/>
</dbReference>
<evidence type="ECO:0000313" key="24">
    <source>
        <dbReference type="RefSeq" id="XP_007448278.1"/>
    </source>
</evidence>
<evidence type="ECO:0000256" key="18">
    <source>
        <dbReference type="ARBA" id="ARBA00036634"/>
    </source>
</evidence>
<dbReference type="GO" id="GO:0005516">
    <property type="term" value="F:calmodulin binding"/>
    <property type="evidence" value="ECO:0007669"/>
    <property type="project" value="UniProtKB-KW"/>
</dbReference>
<proteinExistence type="predicted"/>
<keyword evidence="15" id="KW-0406">Ion transport</keyword>
<evidence type="ECO:0000256" key="4">
    <source>
        <dbReference type="ARBA" id="ARBA00022568"/>
    </source>
</evidence>
<dbReference type="GO" id="GO:0046872">
    <property type="term" value="F:metal ion binding"/>
    <property type="evidence" value="ECO:0007669"/>
    <property type="project" value="UniProtKB-KW"/>
</dbReference>
<keyword evidence="7" id="KW-0479">Metal-binding</keyword>
<keyword evidence="9" id="KW-0547">Nucleotide-binding</keyword>
<name>A0A340WFA6_LIPVE</name>
<keyword evidence="11" id="KW-0067">ATP-binding</keyword>
<dbReference type="SMART" id="SM00248">
    <property type="entry name" value="ANK"/>
    <property type="match status" value="3"/>
</dbReference>
<keyword evidence="23" id="KW-1185">Reference proteome</keyword>
<evidence type="ECO:0000256" key="14">
    <source>
        <dbReference type="ARBA" id="ARBA00023043"/>
    </source>
</evidence>
<comment type="subcellular location">
    <subcellularLocation>
        <location evidence="1">Cell membrane</location>
        <topology evidence="1">Multi-pass membrane protein</topology>
    </subcellularLocation>
</comment>
<keyword evidence="14 19" id="KW-0040">ANK repeat</keyword>
<dbReference type="PROSITE" id="PS50088">
    <property type="entry name" value="ANK_REPEAT"/>
    <property type="match status" value="1"/>
</dbReference>
<dbReference type="InParanoid" id="A0A340WFA6"/>
<feature type="region of interest" description="Disordered" evidence="20">
    <location>
        <begin position="840"/>
        <end position="863"/>
    </location>
</feature>
<comment type="catalytic activity">
    <reaction evidence="18">
        <text>Ca(2+)(in) = Ca(2+)(out)</text>
        <dbReference type="Rhea" id="RHEA:29671"/>
        <dbReference type="ChEBI" id="CHEBI:29108"/>
    </reaction>
</comment>
<dbReference type="STRING" id="118797.A0A340WFA6"/>
<evidence type="ECO:0000256" key="13">
    <source>
        <dbReference type="ARBA" id="ARBA00022989"/>
    </source>
</evidence>
<keyword evidence="24" id="KW-0675">Receptor</keyword>
<keyword evidence="8" id="KW-0677">Repeat</keyword>
<dbReference type="InterPro" id="IPR036770">
    <property type="entry name" value="Ankyrin_rpt-contain_sf"/>
</dbReference>
<keyword evidence="4" id="KW-0109">Calcium transport</keyword>
<evidence type="ECO:0000256" key="2">
    <source>
        <dbReference type="ARBA" id="ARBA00022448"/>
    </source>
</evidence>
<dbReference type="InterPro" id="IPR008348">
    <property type="entry name" value="TrpV4"/>
</dbReference>
<evidence type="ECO:0000256" key="7">
    <source>
        <dbReference type="ARBA" id="ARBA00022723"/>
    </source>
</evidence>
<dbReference type="NCBIfam" id="TIGR00870">
    <property type="entry name" value="trp"/>
    <property type="match status" value="1"/>
</dbReference>
<evidence type="ECO:0000256" key="1">
    <source>
        <dbReference type="ARBA" id="ARBA00004651"/>
    </source>
</evidence>
<dbReference type="PANTHER" id="PTHR10582:SF4">
    <property type="entry name" value="TRANSIENT RECEPTOR POTENTIAL CATION CHANNEL SUBFAMILY V MEMBER 4"/>
    <property type="match status" value="1"/>
</dbReference>
<dbReference type="InterPro" id="IPR024862">
    <property type="entry name" value="TRPV"/>
</dbReference>
<reference evidence="24" key="1">
    <citation type="submission" date="2025-08" db="UniProtKB">
        <authorList>
            <consortium name="RefSeq"/>
        </authorList>
    </citation>
    <scope>IDENTIFICATION</scope>
</reference>
<accession>A0A340WFA6</accession>
<evidence type="ECO:0000256" key="20">
    <source>
        <dbReference type="SAM" id="MobiDB-lite"/>
    </source>
</evidence>
<keyword evidence="6 21" id="KW-0812">Transmembrane</keyword>
<evidence type="ECO:0000256" key="12">
    <source>
        <dbReference type="ARBA" id="ARBA00022860"/>
    </source>
</evidence>
<keyword evidence="13 21" id="KW-1133">Transmembrane helix</keyword>
<evidence type="ECO:0000256" key="19">
    <source>
        <dbReference type="PROSITE-ProRule" id="PRU00023"/>
    </source>
</evidence>
<feature type="region of interest" description="Disordered" evidence="20">
    <location>
        <begin position="1"/>
        <end position="70"/>
    </location>
</feature>
<dbReference type="GO" id="GO:0007231">
    <property type="term" value="P:osmosensory signaling pathway"/>
    <property type="evidence" value="ECO:0007669"/>
    <property type="project" value="TreeGrafter"/>
</dbReference>
<dbReference type="PANTHER" id="PTHR10582">
    <property type="entry name" value="TRANSIENT RECEPTOR POTENTIAL ION CHANNEL PROTEIN"/>
    <property type="match status" value="1"/>
</dbReference>
<organism evidence="23 24">
    <name type="scientific">Lipotes vexillifer</name>
    <name type="common">Yangtze river dolphin</name>
    <dbReference type="NCBI Taxonomy" id="118797"/>
    <lineage>
        <taxon>Eukaryota</taxon>
        <taxon>Metazoa</taxon>
        <taxon>Chordata</taxon>
        <taxon>Craniata</taxon>
        <taxon>Vertebrata</taxon>
        <taxon>Euteleostomi</taxon>
        <taxon>Mammalia</taxon>
        <taxon>Eutheria</taxon>
        <taxon>Laurasiatheria</taxon>
        <taxon>Artiodactyla</taxon>
        <taxon>Whippomorpha</taxon>
        <taxon>Cetacea</taxon>
        <taxon>Odontoceti</taxon>
        <taxon>Lipotidae</taxon>
        <taxon>Lipotes</taxon>
    </lineage>
</organism>
<sequence length="863" mass="97020">MADPSEGPRAGPAEVAEPPGDESGIPGGEAFPLSSLANLFEGEDGSPSPSPADSGRPAGPGDGRPNLRMKFQGAFRKGVPNPIDLLESTLYESSVVPGPKKAPMDSLFDYGTYRQHPSDKRWRRKVIEKQPQSPKAPTPQPPPILKVFNRPILFDIVSRGSTADLDGLLPFLLTHKKRLTDEEFREPSTGKTCLPKALLNLSNGRNDTIPVLLDIAERTGNMREFINSPFRDIYYRGQTALHIAIERRCKHYVELLVAQGADVHAQARGRFFQPKDEGGYFYFGELPLSLAACTNQPHIVNYLTENPHKKADMRRQDSRGNTVLHALVAIADNTRENTKFVTKMYDLLLLKCARLFPDSNLEAVLNNDGLSPLMMAAKTGKIGIFQHIIRREVTDEDTRHLSRKFKDWAYGPVYSSLYDLSSLDTCGEEASVLEILVYNSKIENRHEMLAVEPINELLRDKWRKFGAVSFYINVASYLCAMVIFTLTAYYQPLEGTVTPFSSPPHVSWLHLSHTSPPFLQIKDLFMKKCPGVNSLFIDGSFQLLYFIYSVLVIVSAALYLAGIEAYLAVMVFALVLGWMNALYFTRGLKLTGTYSIMIQKILFKDLFRFLLVYLLFMIGYASALVSLLNPCANVKVCSEDHANCTAPTYPSCRDSDTFSTFLLDLFKLTIGMGDLEMLSSTKYPAVFIALLVTYIILTFVLLLNMLIALMGETVGQVSKESKHIWKLQWATTILDIERSFPVFLRKAFRSGEMVTVGKSSDGTPDRRWCFRVDEVNWSHWNQNLGIINEDPGKNENYQYYGFSHTVGRLRRDRWSSVVPRVVELNKNSNPEEVVVPLDNVGNPSCDGHQQSYPPRWRTDDAPL</sequence>
<dbReference type="InterPro" id="IPR005821">
    <property type="entry name" value="Ion_trans_dom"/>
</dbReference>
<evidence type="ECO:0000256" key="10">
    <source>
        <dbReference type="ARBA" id="ARBA00022837"/>
    </source>
</evidence>
<evidence type="ECO:0000256" key="15">
    <source>
        <dbReference type="ARBA" id="ARBA00023065"/>
    </source>
</evidence>
<dbReference type="GO" id="GO:0005886">
    <property type="term" value="C:plasma membrane"/>
    <property type="evidence" value="ECO:0007669"/>
    <property type="project" value="UniProtKB-SubCell"/>
</dbReference>
<feature type="domain" description="Ion transport" evidence="22">
    <location>
        <begin position="546"/>
        <end position="721"/>
    </location>
</feature>
<feature type="transmembrane region" description="Helical" evidence="21">
    <location>
        <begin position="606"/>
        <end position="628"/>
    </location>
</feature>
<evidence type="ECO:0000256" key="21">
    <source>
        <dbReference type="SAM" id="Phobius"/>
    </source>
</evidence>
<dbReference type="SUPFAM" id="SSF48403">
    <property type="entry name" value="Ankyrin repeat"/>
    <property type="match status" value="1"/>
</dbReference>
<feature type="compositionally biased region" description="Low complexity" evidence="20">
    <location>
        <begin position="45"/>
        <end position="59"/>
    </location>
</feature>
<keyword evidence="3" id="KW-1003">Cell membrane</keyword>
<keyword evidence="17" id="KW-0407">Ion channel</keyword>
<dbReference type="GO" id="GO:0098703">
    <property type="term" value="P:calcium ion import across plasma membrane"/>
    <property type="evidence" value="ECO:0007669"/>
    <property type="project" value="TreeGrafter"/>
</dbReference>
<dbReference type="FunFam" id="1.10.287.70:FF:000074">
    <property type="entry name" value="Transient receptor potential cation channel subfamily V member 1"/>
    <property type="match status" value="1"/>
</dbReference>
<gene>
    <name evidence="24" type="primary">TRPV4</name>
</gene>
<dbReference type="FunFam" id="1.25.40.20:FF:000018">
    <property type="entry name" value="Transient receptor potential cation channel subfamily V member 1"/>
    <property type="match status" value="1"/>
</dbReference>
<feature type="repeat" description="ANK" evidence="19">
    <location>
        <begin position="236"/>
        <end position="268"/>
    </location>
</feature>
<dbReference type="FunCoup" id="A0A340WFA6">
    <property type="interactions" value="28"/>
</dbReference>
<dbReference type="AlphaFoldDB" id="A0A340WFA6"/>
<dbReference type="GeneID" id="103087786"/>
<evidence type="ECO:0000256" key="8">
    <source>
        <dbReference type="ARBA" id="ARBA00022737"/>
    </source>
</evidence>
<feature type="transmembrane region" description="Helical" evidence="21">
    <location>
        <begin position="566"/>
        <end position="585"/>
    </location>
</feature>
<dbReference type="Proteomes" id="UP000265300">
    <property type="component" value="Unplaced"/>
</dbReference>
<dbReference type="GO" id="GO:0005262">
    <property type="term" value="F:calcium channel activity"/>
    <property type="evidence" value="ECO:0007669"/>
    <property type="project" value="UniProtKB-KW"/>
</dbReference>
<dbReference type="PROSITE" id="PS50297">
    <property type="entry name" value="ANK_REP_REGION"/>
    <property type="match status" value="1"/>
</dbReference>
<evidence type="ECO:0000256" key="9">
    <source>
        <dbReference type="ARBA" id="ARBA00022741"/>
    </source>
</evidence>
<evidence type="ECO:0000313" key="23">
    <source>
        <dbReference type="Proteomes" id="UP000265300"/>
    </source>
</evidence>
<dbReference type="InterPro" id="IPR002110">
    <property type="entry name" value="Ankyrin_rpt"/>
</dbReference>
<feature type="transmembrane region" description="Helical" evidence="21">
    <location>
        <begin position="470"/>
        <end position="490"/>
    </location>
</feature>
<evidence type="ECO:0000259" key="22">
    <source>
        <dbReference type="Pfam" id="PF00520"/>
    </source>
</evidence>
<evidence type="ECO:0000256" key="3">
    <source>
        <dbReference type="ARBA" id="ARBA00022475"/>
    </source>
</evidence>
<evidence type="ECO:0000256" key="6">
    <source>
        <dbReference type="ARBA" id="ARBA00022692"/>
    </source>
</evidence>
<dbReference type="OrthoDB" id="533508at2759"/>